<dbReference type="PROSITE" id="PS50887">
    <property type="entry name" value="GGDEF"/>
    <property type="match status" value="1"/>
</dbReference>
<dbReference type="AlphaFoldDB" id="A0A4P7BZ69"/>
<dbReference type="RefSeq" id="WP_134358641.1">
    <property type="nucleotide sequence ID" value="NZ_CP038033.1"/>
</dbReference>
<dbReference type="Proteomes" id="UP000294325">
    <property type="component" value="Chromosome"/>
</dbReference>
<dbReference type="Gene3D" id="3.30.70.270">
    <property type="match status" value="1"/>
</dbReference>
<dbReference type="EMBL" id="CP038033">
    <property type="protein sequence ID" value="QBQ55381.1"/>
    <property type="molecule type" value="Genomic_DNA"/>
</dbReference>
<evidence type="ECO:0000256" key="2">
    <source>
        <dbReference type="ARBA" id="ARBA00034247"/>
    </source>
</evidence>
<dbReference type="NCBIfam" id="TIGR00254">
    <property type="entry name" value="GGDEF"/>
    <property type="match status" value="1"/>
</dbReference>
<feature type="domain" description="GGDEF" evidence="4">
    <location>
        <begin position="110"/>
        <end position="241"/>
    </location>
</feature>
<keyword evidence="3" id="KW-1133">Transmembrane helix</keyword>
<name>A0A4P7BZ69_9GAMM</name>
<evidence type="ECO:0000259" key="4">
    <source>
        <dbReference type="PROSITE" id="PS50887"/>
    </source>
</evidence>
<keyword evidence="3" id="KW-0812">Transmembrane</keyword>
<dbReference type="KEGG" id="nwr:E3U44_13315"/>
<accession>A0A4P7BZ69</accession>
<feature type="transmembrane region" description="Helical" evidence="3">
    <location>
        <begin position="42"/>
        <end position="68"/>
    </location>
</feature>
<evidence type="ECO:0000256" key="1">
    <source>
        <dbReference type="ARBA" id="ARBA00012528"/>
    </source>
</evidence>
<dbReference type="PANTHER" id="PTHR45138">
    <property type="entry name" value="REGULATORY COMPONENTS OF SENSORY TRANSDUCTION SYSTEM"/>
    <property type="match status" value="1"/>
</dbReference>
<sequence length="241" mass="26534">MHTISREPGIVRLIVGLTSLAILGSVMLTALALLLLSRAIEVEILLITAVVVTIMVPLLMLVSFRLIFAGNRESGGRRLATKGLWSRAFNCRHLLQQAEATLVQAKRGSTTFSLLLLEIDNFREIKEIYGLSAAERVLQALTQACLEIVRSSDVVARCSDEKFMMFLPETHTEEALIIAHRIRHVLSQVPVVIGNALISFTVSIGVAAYDENTVTLERLLHRAGRALFNAKQHGSNRVEVG</sequence>
<gene>
    <name evidence="5" type="ORF">E3U44_13315</name>
</gene>
<feature type="transmembrane region" description="Helical" evidence="3">
    <location>
        <begin position="12"/>
        <end position="36"/>
    </location>
</feature>
<organism evidence="5 6">
    <name type="scientific">Nitrosococcus wardiae</name>
    <dbReference type="NCBI Taxonomy" id="1814290"/>
    <lineage>
        <taxon>Bacteria</taxon>
        <taxon>Pseudomonadati</taxon>
        <taxon>Pseudomonadota</taxon>
        <taxon>Gammaproteobacteria</taxon>
        <taxon>Chromatiales</taxon>
        <taxon>Chromatiaceae</taxon>
        <taxon>Nitrosococcus</taxon>
    </lineage>
</organism>
<dbReference type="SMART" id="SM00267">
    <property type="entry name" value="GGDEF"/>
    <property type="match status" value="1"/>
</dbReference>
<keyword evidence="3" id="KW-0472">Membrane</keyword>
<dbReference type="PANTHER" id="PTHR45138:SF9">
    <property type="entry name" value="DIGUANYLATE CYCLASE DGCM-RELATED"/>
    <property type="match status" value="1"/>
</dbReference>
<dbReference type="OrthoDB" id="9812260at2"/>
<dbReference type="SUPFAM" id="SSF55073">
    <property type="entry name" value="Nucleotide cyclase"/>
    <property type="match status" value="1"/>
</dbReference>
<evidence type="ECO:0000313" key="6">
    <source>
        <dbReference type="Proteomes" id="UP000294325"/>
    </source>
</evidence>
<evidence type="ECO:0000256" key="3">
    <source>
        <dbReference type="SAM" id="Phobius"/>
    </source>
</evidence>
<dbReference type="CDD" id="cd01949">
    <property type="entry name" value="GGDEF"/>
    <property type="match status" value="1"/>
</dbReference>
<comment type="catalytic activity">
    <reaction evidence="2">
        <text>2 GTP = 3',3'-c-di-GMP + 2 diphosphate</text>
        <dbReference type="Rhea" id="RHEA:24898"/>
        <dbReference type="ChEBI" id="CHEBI:33019"/>
        <dbReference type="ChEBI" id="CHEBI:37565"/>
        <dbReference type="ChEBI" id="CHEBI:58805"/>
        <dbReference type="EC" id="2.7.7.65"/>
    </reaction>
</comment>
<dbReference type="GO" id="GO:0052621">
    <property type="term" value="F:diguanylate cyclase activity"/>
    <property type="evidence" value="ECO:0007669"/>
    <property type="project" value="UniProtKB-EC"/>
</dbReference>
<evidence type="ECO:0000313" key="5">
    <source>
        <dbReference type="EMBL" id="QBQ55381.1"/>
    </source>
</evidence>
<dbReference type="InterPro" id="IPR029787">
    <property type="entry name" value="Nucleotide_cyclase"/>
</dbReference>
<feature type="transmembrane region" description="Helical" evidence="3">
    <location>
        <begin position="189"/>
        <end position="209"/>
    </location>
</feature>
<keyword evidence="6" id="KW-1185">Reference proteome</keyword>
<dbReference type="InterPro" id="IPR043128">
    <property type="entry name" value="Rev_trsase/Diguanyl_cyclase"/>
</dbReference>
<dbReference type="InterPro" id="IPR050469">
    <property type="entry name" value="Diguanylate_Cyclase"/>
</dbReference>
<dbReference type="InterPro" id="IPR000160">
    <property type="entry name" value="GGDEF_dom"/>
</dbReference>
<dbReference type="EC" id="2.7.7.65" evidence="1"/>
<dbReference type="Pfam" id="PF00990">
    <property type="entry name" value="GGDEF"/>
    <property type="match status" value="1"/>
</dbReference>
<protein>
    <recommendedName>
        <fullName evidence="1">diguanylate cyclase</fullName>
        <ecNumber evidence="1">2.7.7.65</ecNumber>
    </recommendedName>
</protein>
<proteinExistence type="predicted"/>
<reference evidence="5 6" key="1">
    <citation type="submission" date="2019-03" db="EMBL/GenBank/DDBJ databases">
        <title>The genome sequence of Nitrosococcus wardiae strain D1FHST reveals the archetypal metabolic capacity of ammonia-oxidizing Gammaproteobacteria.</title>
        <authorList>
            <person name="Wang L."/>
            <person name="Lim C.K."/>
            <person name="Hanson T.E."/>
            <person name="Dang H."/>
            <person name="Klotz M.G."/>
        </authorList>
    </citation>
    <scope>NUCLEOTIDE SEQUENCE [LARGE SCALE GENOMIC DNA]</scope>
    <source>
        <strain evidence="5 6">D1FHS</strain>
    </source>
</reference>